<dbReference type="AlphaFoldDB" id="A0A813K4I9"/>
<organism evidence="2 3">
    <name type="scientific">Polarella glacialis</name>
    <name type="common">Dinoflagellate</name>
    <dbReference type="NCBI Taxonomy" id="89957"/>
    <lineage>
        <taxon>Eukaryota</taxon>
        <taxon>Sar</taxon>
        <taxon>Alveolata</taxon>
        <taxon>Dinophyceae</taxon>
        <taxon>Suessiales</taxon>
        <taxon>Suessiaceae</taxon>
        <taxon>Polarella</taxon>
    </lineage>
</organism>
<proteinExistence type="predicted"/>
<comment type="caution">
    <text evidence="2">The sequence shown here is derived from an EMBL/GenBank/DDBJ whole genome shotgun (WGS) entry which is preliminary data.</text>
</comment>
<gene>
    <name evidence="2" type="ORF">PGLA2088_LOCUS30031</name>
</gene>
<name>A0A813K4I9_POLGL</name>
<dbReference type="Proteomes" id="UP000626109">
    <property type="component" value="Unassembled WGS sequence"/>
</dbReference>
<reference evidence="2" key="1">
    <citation type="submission" date="2021-02" db="EMBL/GenBank/DDBJ databases">
        <authorList>
            <person name="Dougan E. K."/>
            <person name="Rhodes N."/>
            <person name="Thang M."/>
            <person name="Chan C."/>
        </authorList>
    </citation>
    <scope>NUCLEOTIDE SEQUENCE</scope>
</reference>
<dbReference type="EMBL" id="CAJNNW010028602">
    <property type="protein sequence ID" value="CAE8696871.1"/>
    <property type="molecule type" value="Genomic_DNA"/>
</dbReference>
<feature type="compositionally biased region" description="Low complexity" evidence="1">
    <location>
        <begin position="185"/>
        <end position="194"/>
    </location>
</feature>
<feature type="region of interest" description="Disordered" evidence="1">
    <location>
        <begin position="184"/>
        <end position="232"/>
    </location>
</feature>
<feature type="compositionally biased region" description="Low complexity" evidence="1">
    <location>
        <begin position="206"/>
        <end position="232"/>
    </location>
</feature>
<feature type="region of interest" description="Disordered" evidence="1">
    <location>
        <begin position="1"/>
        <end position="23"/>
    </location>
</feature>
<sequence>MSDALSAPARESLTRTEPDSEIGNCCDAEPEIEHGPSTGKMLFLFDLNGTLGLEYRDKKATGQRLAELRAVGRSPADFAPDDWAQLNGRRPADFSPEDWAHLNSSSFTVLPGAAAELTELVHGNGYGYAGFSATWYHRRSSDRVLRLLHERRRQCDVGFYTTKASRNALSLLGAVLRHALGATVDLNNDNNNDNNNDKNNNDDNNDNNNDKNNNNNDNNLNNKHNDNNDNNYNNDNNCKITATLPDGQKFNYWLFDQSFCAHTVGEGYSSGDTGGR</sequence>
<protein>
    <submittedName>
        <fullName evidence="2">Uncharacterized protein</fullName>
    </submittedName>
</protein>
<accession>A0A813K4I9</accession>
<evidence type="ECO:0000256" key="1">
    <source>
        <dbReference type="SAM" id="MobiDB-lite"/>
    </source>
</evidence>
<evidence type="ECO:0000313" key="2">
    <source>
        <dbReference type="EMBL" id="CAE8696871.1"/>
    </source>
</evidence>
<evidence type="ECO:0000313" key="3">
    <source>
        <dbReference type="Proteomes" id="UP000626109"/>
    </source>
</evidence>